<proteinExistence type="predicted"/>
<comment type="caution">
    <text evidence="1">The sequence shown here is derived from an EMBL/GenBank/DDBJ whole genome shotgun (WGS) entry which is preliminary data.</text>
</comment>
<dbReference type="AlphaFoldDB" id="A0A5B7KHA6"/>
<sequence length="49" mass="5670">MDLRHRYLYRCRGRYSGVYYLCKVLGPACLAPGHHVFRYLGEAGLLPNL</sequence>
<organism evidence="1 2">
    <name type="scientific">Portunus trituberculatus</name>
    <name type="common">Swimming crab</name>
    <name type="synonym">Neptunus trituberculatus</name>
    <dbReference type="NCBI Taxonomy" id="210409"/>
    <lineage>
        <taxon>Eukaryota</taxon>
        <taxon>Metazoa</taxon>
        <taxon>Ecdysozoa</taxon>
        <taxon>Arthropoda</taxon>
        <taxon>Crustacea</taxon>
        <taxon>Multicrustacea</taxon>
        <taxon>Malacostraca</taxon>
        <taxon>Eumalacostraca</taxon>
        <taxon>Eucarida</taxon>
        <taxon>Decapoda</taxon>
        <taxon>Pleocyemata</taxon>
        <taxon>Brachyura</taxon>
        <taxon>Eubrachyura</taxon>
        <taxon>Portunoidea</taxon>
        <taxon>Portunidae</taxon>
        <taxon>Portuninae</taxon>
        <taxon>Portunus</taxon>
    </lineage>
</organism>
<evidence type="ECO:0000313" key="1">
    <source>
        <dbReference type="EMBL" id="MPD06610.1"/>
    </source>
</evidence>
<gene>
    <name evidence="1" type="ORF">E2C01_102430</name>
</gene>
<protein>
    <submittedName>
        <fullName evidence="1">Uncharacterized protein</fullName>
    </submittedName>
</protein>
<dbReference type="EMBL" id="VSRR010152126">
    <property type="protein sequence ID" value="MPD06610.1"/>
    <property type="molecule type" value="Genomic_DNA"/>
</dbReference>
<accession>A0A5B7KHA6</accession>
<dbReference type="Proteomes" id="UP000324222">
    <property type="component" value="Unassembled WGS sequence"/>
</dbReference>
<evidence type="ECO:0000313" key="2">
    <source>
        <dbReference type="Proteomes" id="UP000324222"/>
    </source>
</evidence>
<keyword evidence="2" id="KW-1185">Reference proteome</keyword>
<reference evidence="1 2" key="1">
    <citation type="submission" date="2019-05" db="EMBL/GenBank/DDBJ databases">
        <title>Another draft genome of Portunus trituberculatus and its Hox gene families provides insights of decapod evolution.</title>
        <authorList>
            <person name="Jeong J.-H."/>
            <person name="Song I."/>
            <person name="Kim S."/>
            <person name="Choi T."/>
            <person name="Kim D."/>
            <person name="Ryu S."/>
            <person name="Kim W."/>
        </authorList>
    </citation>
    <scope>NUCLEOTIDE SEQUENCE [LARGE SCALE GENOMIC DNA]</scope>
    <source>
        <tissue evidence="1">Muscle</tissue>
    </source>
</reference>
<name>A0A5B7KHA6_PORTR</name>